<dbReference type="GO" id="GO:0010405">
    <property type="term" value="P:arabinogalactan protein metabolic process"/>
    <property type="evidence" value="ECO:0007669"/>
    <property type="project" value="UniProtKB-ARBA"/>
</dbReference>
<evidence type="ECO:0000256" key="5">
    <source>
        <dbReference type="ARBA" id="ARBA00022676"/>
    </source>
</evidence>
<keyword evidence="5" id="KW-0328">Glycosyltransferase</keyword>
<dbReference type="PANTHER" id="PTHR11214:SF212">
    <property type="entry name" value="HYDROXYPROLINE O-GALACTOSYLTRANSFERASE GALT2"/>
    <property type="match status" value="1"/>
</dbReference>
<comment type="function">
    <text evidence="14">Possesses hydroxyproline O-galactosyltransferase activity. Transfers galactose from UDP-galactose to hydroxyproline residues in the arabinogalactan proteins (AGPs). Is specific for AGPs containing non-contiguous peptidyl hydroxyproline residues. Utilizes UDP-galactose solely as sugar donor. The addition of galactose onto the peptidyl hydroxyproline residues in AGP core proteins represents the first committed step in arabinogalactan polysaccharide addition. AGP glycans play essential roles in both vegetative and reproductive plant growth.</text>
</comment>
<keyword evidence="12" id="KW-0325">Glycoprotein</keyword>
<keyword evidence="9" id="KW-1133">Transmembrane helix</keyword>
<comment type="pathway">
    <text evidence="3">Protein modification; protein glycosylation.</text>
</comment>
<dbReference type="PANTHER" id="PTHR11214">
    <property type="entry name" value="BETA-1,3-N-ACETYLGLUCOSAMINYLTRANSFERASE"/>
    <property type="match status" value="1"/>
</dbReference>
<dbReference type="EMBL" id="JRKL02000335">
    <property type="protein sequence ID" value="KAF3972421.1"/>
    <property type="molecule type" value="Genomic_DNA"/>
</dbReference>
<evidence type="ECO:0000256" key="8">
    <source>
        <dbReference type="ARBA" id="ARBA00022968"/>
    </source>
</evidence>
<keyword evidence="13" id="KW-0464">Manganese</keyword>
<evidence type="ECO:0000259" key="16">
    <source>
        <dbReference type="PROSITE" id="PS51304"/>
    </source>
</evidence>
<keyword evidence="7" id="KW-0812">Transmembrane</keyword>
<dbReference type="FunFam" id="3.90.550.50:FF:000005">
    <property type="entry name" value="Hydroxyproline O-galactosyltransferase"/>
    <property type="match status" value="1"/>
</dbReference>
<reference evidence="17" key="1">
    <citation type="submission" date="2020-03" db="EMBL/GenBank/DDBJ databases">
        <title>Castanea mollissima Vanexum genome sequencing.</title>
        <authorList>
            <person name="Staton M."/>
        </authorList>
    </citation>
    <scope>NUCLEOTIDE SEQUENCE</scope>
    <source>
        <tissue evidence="17">Leaf</tissue>
    </source>
</reference>
<protein>
    <recommendedName>
        <fullName evidence="16">Galectin domain-containing protein</fullName>
    </recommendedName>
</protein>
<evidence type="ECO:0000256" key="10">
    <source>
        <dbReference type="ARBA" id="ARBA00023034"/>
    </source>
</evidence>
<dbReference type="UniPathway" id="UPA00378"/>
<accession>A0A8J4RYY6</accession>
<dbReference type="SMART" id="SM00908">
    <property type="entry name" value="Gal-bind_lectin"/>
    <property type="match status" value="1"/>
</dbReference>
<keyword evidence="11" id="KW-0472">Membrane</keyword>
<keyword evidence="8" id="KW-0735">Signal-anchor</keyword>
<evidence type="ECO:0000313" key="17">
    <source>
        <dbReference type="EMBL" id="KAF3972421.1"/>
    </source>
</evidence>
<dbReference type="Gene3D" id="3.90.550.50">
    <property type="match status" value="1"/>
</dbReference>
<dbReference type="OrthoDB" id="2139606at2759"/>
<comment type="caution">
    <text evidence="17">The sequence shown here is derived from an EMBL/GenBank/DDBJ whole genome shotgun (WGS) entry which is preliminary data.</text>
</comment>
<dbReference type="FunFam" id="2.60.120.200:FF:000071">
    <property type="entry name" value="Hydroxyproline O-galactosyltransferase GALT2"/>
    <property type="match status" value="1"/>
</dbReference>
<keyword evidence="6" id="KW-0808">Transferase</keyword>
<dbReference type="Proteomes" id="UP000737018">
    <property type="component" value="Unassembled WGS sequence"/>
</dbReference>
<dbReference type="InterPro" id="IPR002659">
    <property type="entry name" value="Glyco_trans_31"/>
</dbReference>
<evidence type="ECO:0000256" key="2">
    <source>
        <dbReference type="ARBA" id="ARBA00004323"/>
    </source>
</evidence>
<name>A0A8J4RYY6_9ROSI</name>
<dbReference type="AlphaFoldDB" id="A0A8J4RYY6"/>
<evidence type="ECO:0000256" key="4">
    <source>
        <dbReference type="ARBA" id="ARBA00008661"/>
    </source>
</evidence>
<evidence type="ECO:0000256" key="3">
    <source>
        <dbReference type="ARBA" id="ARBA00004922"/>
    </source>
</evidence>
<dbReference type="GO" id="GO:0000139">
    <property type="term" value="C:Golgi membrane"/>
    <property type="evidence" value="ECO:0007669"/>
    <property type="project" value="UniProtKB-SubCell"/>
</dbReference>
<dbReference type="GO" id="GO:0030246">
    <property type="term" value="F:carbohydrate binding"/>
    <property type="evidence" value="ECO:0007669"/>
    <property type="project" value="InterPro"/>
</dbReference>
<dbReference type="PROSITE" id="PS51304">
    <property type="entry name" value="GALECTIN"/>
    <property type="match status" value="1"/>
</dbReference>
<keyword evidence="18" id="KW-1185">Reference proteome</keyword>
<keyword evidence="10" id="KW-0333">Golgi apparatus</keyword>
<dbReference type="FunFam" id="2.60.120.200:FF:000147">
    <property type="entry name" value="Hydroxyproline O-galactosyltransferase GALT2"/>
    <property type="match status" value="1"/>
</dbReference>
<dbReference type="Pfam" id="PF01762">
    <property type="entry name" value="Galactosyl_T"/>
    <property type="match status" value="1"/>
</dbReference>
<sequence length="684" mass="78118">MKRPKSEPPGSRKFKWSHLLLGIAVLYLVFIACKLPEFLEIAAMLSGGDADVGMDGAIGKESEDADLSKPIFSSIYYKDAFHRKLEDNQNQDAPLMPSKEPLEERKNGSRTIKPLQHRYGRITGEIMKRRNRTMDLSVLERMADEAWTLGLKAWEEVDKVDDKETGESTLIEGKPESCPSWISMSGEDLLKGDRLMFLPCGLAAGSSITVVGTPQYAHQEYVPQLAKLRKGDALVMVSQFMVELQGLKAVDGEEPPKILHLNPRLRGDWSKRPVIEHNTCYRMQWGKAQRCDGLPSQNDEDMLVDGFGRCEKWMRNDIVDSKESKTTSWFKRFIGREQKPEVTWPFPFVEGRLFIMTLRAGIDGYHISVGGRHVTSFPYRTGFTLEDATGLAIKGDVDVHSIYVTSLPTSHPSFSPQRVLEMSEKWKAHPIPEGKIKLFIGVLSATNHFAERMAVRKTWMQSSAIKFSNVVVRFFVALNPRKEVNAVLKKEAAYFGDIVILPFMDRYELVVLKTIAICEFGVQNLTAAYIMKCDDDTFVRVDTVLKEIESISPNKSLYMGNLNLLHRPLRNGKWAVTYEEWPEEAYPPYANGPGYVISIDIANYVISRHGNRRLRLFKMEDVSMGMWVEQFNSSMRAVQYSHNWKFCQYGCMENYFTAHYQSPRQMICLWDKLARGRAQCCNFR</sequence>
<dbReference type="GO" id="GO:1990714">
    <property type="term" value="F:hydroxyproline O-galactosyltransferase activity"/>
    <property type="evidence" value="ECO:0007669"/>
    <property type="project" value="TreeGrafter"/>
</dbReference>
<dbReference type="Gene3D" id="2.60.120.200">
    <property type="match status" value="2"/>
</dbReference>
<evidence type="ECO:0000256" key="6">
    <source>
        <dbReference type="ARBA" id="ARBA00022679"/>
    </source>
</evidence>
<comment type="similarity">
    <text evidence="4">Belongs to the glycosyltransferase 31 family.</text>
</comment>
<dbReference type="InterPro" id="IPR001079">
    <property type="entry name" value="Galectin_CRD"/>
</dbReference>
<evidence type="ECO:0000256" key="13">
    <source>
        <dbReference type="ARBA" id="ARBA00023211"/>
    </source>
</evidence>
<evidence type="ECO:0000256" key="7">
    <source>
        <dbReference type="ARBA" id="ARBA00022692"/>
    </source>
</evidence>
<proteinExistence type="inferred from homology"/>
<dbReference type="SUPFAM" id="SSF49899">
    <property type="entry name" value="Concanavalin A-like lectins/glucanases"/>
    <property type="match status" value="1"/>
</dbReference>
<evidence type="ECO:0000256" key="12">
    <source>
        <dbReference type="ARBA" id="ARBA00023180"/>
    </source>
</evidence>
<evidence type="ECO:0000256" key="11">
    <source>
        <dbReference type="ARBA" id="ARBA00023136"/>
    </source>
</evidence>
<dbReference type="CDD" id="cd00070">
    <property type="entry name" value="GLECT"/>
    <property type="match status" value="1"/>
</dbReference>
<feature type="domain" description="Galectin" evidence="16">
    <location>
        <begin position="194"/>
        <end position="405"/>
    </location>
</feature>
<dbReference type="InterPro" id="IPR013320">
    <property type="entry name" value="ConA-like_dom_sf"/>
</dbReference>
<dbReference type="Pfam" id="PF00337">
    <property type="entry name" value="Gal-bind_lectin"/>
    <property type="match status" value="1"/>
</dbReference>
<organism evidence="17 18">
    <name type="scientific">Castanea mollissima</name>
    <name type="common">Chinese chestnut</name>
    <dbReference type="NCBI Taxonomy" id="60419"/>
    <lineage>
        <taxon>Eukaryota</taxon>
        <taxon>Viridiplantae</taxon>
        <taxon>Streptophyta</taxon>
        <taxon>Embryophyta</taxon>
        <taxon>Tracheophyta</taxon>
        <taxon>Spermatophyta</taxon>
        <taxon>Magnoliopsida</taxon>
        <taxon>eudicotyledons</taxon>
        <taxon>Gunneridae</taxon>
        <taxon>Pentapetalae</taxon>
        <taxon>rosids</taxon>
        <taxon>fabids</taxon>
        <taxon>Fagales</taxon>
        <taxon>Fagaceae</taxon>
        <taxon>Castanea</taxon>
    </lineage>
</organism>
<evidence type="ECO:0000256" key="15">
    <source>
        <dbReference type="SAM" id="MobiDB-lite"/>
    </source>
</evidence>
<evidence type="ECO:0000256" key="14">
    <source>
        <dbReference type="ARBA" id="ARBA00059439"/>
    </source>
</evidence>
<evidence type="ECO:0000256" key="1">
    <source>
        <dbReference type="ARBA" id="ARBA00001936"/>
    </source>
</evidence>
<evidence type="ECO:0000313" key="18">
    <source>
        <dbReference type="Proteomes" id="UP000737018"/>
    </source>
</evidence>
<gene>
    <name evidence="17" type="ORF">CMV_004068</name>
</gene>
<comment type="subcellular location">
    <subcellularLocation>
        <location evidence="2">Golgi apparatus membrane</location>
        <topology evidence="2">Single-pass type II membrane protein</topology>
    </subcellularLocation>
</comment>
<feature type="region of interest" description="Disordered" evidence="15">
    <location>
        <begin position="87"/>
        <end position="109"/>
    </location>
</feature>
<evidence type="ECO:0000256" key="9">
    <source>
        <dbReference type="ARBA" id="ARBA00022989"/>
    </source>
</evidence>
<dbReference type="PROSITE" id="PS51257">
    <property type="entry name" value="PROKAR_LIPOPROTEIN"/>
    <property type="match status" value="1"/>
</dbReference>
<comment type="cofactor">
    <cofactor evidence="1">
        <name>Mn(2+)</name>
        <dbReference type="ChEBI" id="CHEBI:29035"/>
    </cofactor>
</comment>